<dbReference type="InterPro" id="IPR011009">
    <property type="entry name" value="Kinase-like_dom_sf"/>
</dbReference>
<reference evidence="2 3" key="1">
    <citation type="submission" date="2015-12" db="EMBL/GenBank/DDBJ databases">
        <title>Dictyostelia acquired genes for synthesis and detection of signals that induce cell-type specialization by lateral gene transfer from prokaryotes.</title>
        <authorList>
            <person name="Gloeckner G."/>
            <person name="Schaap P."/>
        </authorList>
    </citation>
    <scope>NUCLEOTIDE SEQUENCE [LARGE SCALE GENOMIC DNA]</scope>
    <source>
        <strain evidence="2 3">TK</strain>
    </source>
</reference>
<dbReference type="SUPFAM" id="SSF56112">
    <property type="entry name" value="Protein kinase-like (PK-like)"/>
    <property type="match status" value="1"/>
</dbReference>
<dbReference type="InParanoid" id="A0A151Z9S2"/>
<dbReference type="PANTHER" id="PTHR21310:SF15">
    <property type="entry name" value="AMINOGLYCOSIDE PHOSPHOTRANSFERASE DOMAIN-CONTAINING PROTEIN"/>
    <property type="match status" value="1"/>
</dbReference>
<dbReference type="OrthoDB" id="9983621at2759"/>
<keyword evidence="3" id="KW-1185">Reference proteome</keyword>
<dbReference type="EMBL" id="LODT01000037">
    <property type="protein sequence ID" value="KYQ90692.1"/>
    <property type="molecule type" value="Genomic_DNA"/>
</dbReference>
<sequence>MINQRLYEILLKEYKIKIDDRELEIKDCSKGCDNNVYVVKLPHLVERIVVRIPKLINDDDCPVMHRPSMQASVMKKLSDNLLPVPSLIALDSESEDTYLIESYTPRYDLSQLFPIPYQMSTKHRESIYQQLGAILKKIHSIPTGGGFGSLIDLSLHGELNNWLDYFKDIPNQIADSNFDLTIHKQFSTVDQLKEHLLEWYNESTEYLKNYKQSQLVHADLCSNNIRVDITPNINIDQIDDNTNISIIGIIDFADAISGDGLYDLGRILSHVHGDWSFIESIEKTYTNNSTFTASEKNMIKFYAFSFCIWLLSISDTDYDLLKYNKILNNLLIK</sequence>
<dbReference type="Pfam" id="PF01636">
    <property type="entry name" value="APH"/>
    <property type="match status" value="1"/>
</dbReference>
<accession>A0A151Z9S2</accession>
<comment type="caution">
    <text evidence="2">The sequence shown here is derived from an EMBL/GenBank/DDBJ whole genome shotgun (WGS) entry which is preliminary data.</text>
</comment>
<organism evidence="2 3">
    <name type="scientific">Tieghemostelium lacteum</name>
    <name type="common">Slime mold</name>
    <name type="synonym">Dictyostelium lacteum</name>
    <dbReference type="NCBI Taxonomy" id="361077"/>
    <lineage>
        <taxon>Eukaryota</taxon>
        <taxon>Amoebozoa</taxon>
        <taxon>Evosea</taxon>
        <taxon>Eumycetozoa</taxon>
        <taxon>Dictyostelia</taxon>
        <taxon>Dictyosteliales</taxon>
        <taxon>Raperosteliaceae</taxon>
        <taxon>Tieghemostelium</taxon>
    </lineage>
</organism>
<proteinExistence type="predicted"/>
<dbReference type="InterPro" id="IPR002575">
    <property type="entry name" value="Aminoglycoside_PTrfase"/>
</dbReference>
<dbReference type="Proteomes" id="UP000076078">
    <property type="component" value="Unassembled WGS sequence"/>
</dbReference>
<dbReference type="AlphaFoldDB" id="A0A151Z9S2"/>
<dbReference type="InterPro" id="IPR051678">
    <property type="entry name" value="AGP_Transferase"/>
</dbReference>
<dbReference type="OMA" id="ILSHVYG"/>
<dbReference type="Gene3D" id="3.90.1200.10">
    <property type="match status" value="1"/>
</dbReference>
<evidence type="ECO:0000259" key="1">
    <source>
        <dbReference type="Pfam" id="PF01636"/>
    </source>
</evidence>
<feature type="domain" description="Aminoglycoside phosphotransferase" evidence="1">
    <location>
        <begin position="25"/>
        <end position="271"/>
    </location>
</feature>
<name>A0A151Z9S2_TIELA</name>
<gene>
    <name evidence="2" type="ORF">DLAC_09327</name>
</gene>
<protein>
    <recommendedName>
        <fullName evidence="1">Aminoglycoside phosphotransferase domain-containing protein</fullName>
    </recommendedName>
</protein>
<evidence type="ECO:0000313" key="2">
    <source>
        <dbReference type="EMBL" id="KYQ90692.1"/>
    </source>
</evidence>
<dbReference type="PANTHER" id="PTHR21310">
    <property type="entry name" value="AMINOGLYCOSIDE PHOSPHOTRANSFERASE-RELATED-RELATED"/>
    <property type="match status" value="1"/>
</dbReference>
<evidence type="ECO:0000313" key="3">
    <source>
        <dbReference type="Proteomes" id="UP000076078"/>
    </source>
</evidence>